<sequence length="132" mass="13751">MRAVLDASALLALLLDEPGAQRVEEALAEGAAISAVNLAEALSKLAERGGDPKGVRDRLKREGILGEVLVVFPFTEEDALGVARLRPLTRSLGLSLGDRACLALAQRLSLPALTADASWGALSLGVAVEVVR</sequence>
<reference evidence="2 4" key="1">
    <citation type="submission" date="2015-09" db="EMBL/GenBank/DDBJ databases">
        <title>Draft genome sequence of Thermus scotoductus strain K1 isolated from a geothermal spring in Nagorno-Karabakh, Armenia.</title>
        <authorList>
            <person name="Saghatelyan A."/>
            <person name="Poghosyan L."/>
            <person name="Panosyan H."/>
            <person name="Birkeland N.-K."/>
        </authorList>
    </citation>
    <scope>NUCLEOTIDE SEQUENCE [LARGE SCALE GENOMIC DNA]</scope>
    <source>
        <strain evidence="2 4">K1</strain>
    </source>
</reference>
<dbReference type="Pfam" id="PF01850">
    <property type="entry name" value="PIN"/>
    <property type="match status" value="1"/>
</dbReference>
<evidence type="ECO:0000313" key="2">
    <source>
        <dbReference type="EMBL" id="KPD32804.1"/>
    </source>
</evidence>
<dbReference type="PATRIC" id="fig|37636.3.peg.1353"/>
<dbReference type="AlphaFoldDB" id="A0A0N0ZQE6"/>
<dbReference type="EMBL" id="PELV01000310">
    <property type="protein sequence ID" value="RTH16992.1"/>
    <property type="molecule type" value="Genomic_DNA"/>
</dbReference>
<feature type="domain" description="PIN" evidence="1">
    <location>
        <begin position="4"/>
        <end position="118"/>
    </location>
</feature>
<evidence type="ECO:0000313" key="5">
    <source>
        <dbReference type="Proteomes" id="UP000287439"/>
    </source>
</evidence>
<dbReference type="Proteomes" id="UP000287439">
    <property type="component" value="Unassembled WGS sequence"/>
</dbReference>
<evidence type="ECO:0000259" key="1">
    <source>
        <dbReference type="Pfam" id="PF01850"/>
    </source>
</evidence>
<dbReference type="EMBL" id="LJJR01000004">
    <property type="protein sequence ID" value="KPD32804.1"/>
    <property type="molecule type" value="Genomic_DNA"/>
</dbReference>
<comment type="caution">
    <text evidence="2">The sequence shown here is derived from an EMBL/GenBank/DDBJ whole genome shotgun (WGS) entry which is preliminary data.</text>
</comment>
<accession>A0A0N0ZQE6</accession>
<dbReference type="InterPro" id="IPR029060">
    <property type="entry name" value="PIN-like_dom_sf"/>
</dbReference>
<evidence type="ECO:0000313" key="3">
    <source>
        <dbReference type="EMBL" id="RTH16992.1"/>
    </source>
</evidence>
<dbReference type="Proteomes" id="UP000053099">
    <property type="component" value="Unassembled WGS sequence"/>
</dbReference>
<dbReference type="CDD" id="cd18682">
    <property type="entry name" value="PIN_VapC-like"/>
    <property type="match status" value="1"/>
</dbReference>
<organism evidence="2 4">
    <name type="scientific">Thermus scotoductus</name>
    <dbReference type="NCBI Taxonomy" id="37636"/>
    <lineage>
        <taxon>Bacteria</taxon>
        <taxon>Thermotogati</taxon>
        <taxon>Deinococcota</taxon>
        <taxon>Deinococci</taxon>
        <taxon>Thermales</taxon>
        <taxon>Thermaceae</taxon>
        <taxon>Thermus</taxon>
    </lineage>
</organism>
<name>A0A0N0ZQE6_THESC</name>
<gene>
    <name evidence="2" type="ORF">AN926_00960</name>
    <name evidence="3" type="ORF">CSW41_08765</name>
</gene>
<protein>
    <submittedName>
        <fullName evidence="3">PIN domain-containing protein</fullName>
    </submittedName>
    <submittedName>
        <fullName evidence="2">Twitching motility protein PilT</fullName>
    </submittedName>
</protein>
<proteinExistence type="predicted"/>
<dbReference type="Gene3D" id="3.40.50.1010">
    <property type="entry name" value="5'-nuclease"/>
    <property type="match status" value="1"/>
</dbReference>
<evidence type="ECO:0000313" key="4">
    <source>
        <dbReference type="Proteomes" id="UP000053099"/>
    </source>
</evidence>
<dbReference type="RefSeq" id="WP_015718296.1">
    <property type="nucleotide sequence ID" value="NZ_PELV01000310.1"/>
</dbReference>
<dbReference type="SUPFAM" id="SSF88723">
    <property type="entry name" value="PIN domain-like"/>
    <property type="match status" value="1"/>
</dbReference>
<reference evidence="3 5" key="2">
    <citation type="journal article" date="2019" name="Extremophiles">
        <title>Biogeography of thermophiles and predominance of Thermus scotoductus in domestic water heaters.</title>
        <authorList>
            <person name="Wilpiszeski R.L."/>
            <person name="Zhang Z."/>
            <person name="House C.H."/>
        </authorList>
    </citation>
    <scope>NUCLEOTIDE SEQUENCE [LARGE SCALE GENOMIC DNA]</scope>
    <source>
        <strain evidence="3 5">28_S28</strain>
    </source>
</reference>
<dbReference type="InterPro" id="IPR002716">
    <property type="entry name" value="PIN_dom"/>
</dbReference>